<keyword evidence="4" id="KW-0536">Nodulation</keyword>
<protein>
    <recommendedName>
        <fullName evidence="12">Nodulation protein E</fullName>
    </recommendedName>
    <alternativeName>
        <fullName evidence="13">Host-specificity of nodulation protein B</fullName>
    </alternativeName>
</protein>
<dbReference type="PATRIC" id="fig|1543721.4.peg.434"/>
<dbReference type="SUPFAM" id="SSF53901">
    <property type="entry name" value="Thiolase-like"/>
    <property type="match status" value="2"/>
</dbReference>
<feature type="domain" description="Ketosynthase family 3 (KS3)" evidence="15">
    <location>
        <begin position="2"/>
        <end position="400"/>
    </location>
</feature>
<keyword evidence="6" id="KW-0997">Cell inner membrane</keyword>
<dbReference type="GO" id="GO:0005886">
    <property type="term" value="C:plasma membrane"/>
    <property type="evidence" value="ECO:0007669"/>
    <property type="project" value="UniProtKB-SubCell"/>
</dbReference>
<dbReference type="InterPro" id="IPR014030">
    <property type="entry name" value="Ketoacyl_synth_N"/>
</dbReference>
<gene>
    <name evidence="16" type="ORF">AAY24_02050</name>
</gene>
<evidence type="ECO:0000256" key="4">
    <source>
        <dbReference type="ARBA" id="ARBA00022458"/>
    </source>
</evidence>
<dbReference type="GO" id="GO:0006633">
    <property type="term" value="P:fatty acid biosynthetic process"/>
    <property type="evidence" value="ECO:0007669"/>
    <property type="project" value="UniProtKB-UniPathway"/>
</dbReference>
<dbReference type="OrthoDB" id="9808669at2"/>
<comment type="subcellular location">
    <subcellularLocation>
        <location evidence="1">Cell inner membrane</location>
    </subcellularLocation>
</comment>
<evidence type="ECO:0000259" key="15">
    <source>
        <dbReference type="PROSITE" id="PS52004"/>
    </source>
</evidence>
<dbReference type="SMART" id="SM00825">
    <property type="entry name" value="PKS_KS"/>
    <property type="match status" value="1"/>
</dbReference>
<dbReference type="NCBIfam" id="NF005589">
    <property type="entry name" value="PRK07314.1"/>
    <property type="match status" value="1"/>
</dbReference>
<evidence type="ECO:0000256" key="2">
    <source>
        <dbReference type="ARBA" id="ARBA00005194"/>
    </source>
</evidence>
<dbReference type="PROSITE" id="PS00606">
    <property type="entry name" value="KS3_1"/>
    <property type="match status" value="1"/>
</dbReference>
<dbReference type="GO" id="GO:0004315">
    <property type="term" value="F:3-oxoacyl-[acyl-carrier-protein] synthase activity"/>
    <property type="evidence" value="ECO:0007669"/>
    <property type="project" value="InterPro"/>
</dbReference>
<dbReference type="Proteomes" id="UP000034410">
    <property type="component" value="Chromosome"/>
</dbReference>
<dbReference type="InterPro" id="IPR016039">
    <property type="entry name" value="Thiolase-like"/>
</dbReference>
<dbReference type="CDD" id="cd00834">
    <property type="entry name" value="KAS_I_II"/>
    <property type="match status" value="1"/>
</dbReference>
<evidence type="ECO:0000256" key="12">
    <source>
        <dbReference type="ARBA" id="ARBA00039445"/>
    </source>
</evidence>
<dbReference type="InterPro" id="IPR020615">
    <property type="entry name" value="Thiolase_acyl_enz_int_AS"/>
</dbReference>
<dbReference type="Gene3D" id="3.40.47.10">
    <property type="match status" value="2"/>
</dbReference>
<evidence type="ECO:0000313" key="17">
    <source>
        <dbReference type="Proteomes" id="UP000034410"/>
    </source>
</evidence>
<dbReference type="InterPro" id="IPR018201">
    <property type="entry name" value="Ketoacyl_synth_AS"/>
</dbReference>
<dbReference type="RefSeq" id="WP_046858267.1">
    <property type="nucleotide sequence ID" value="NZ_CP011412.1"/>
</dbReference>
<dbReference type="PANTHER" id="PTHR11712:SF352">
    <property type="entry name" value="3-OXOACYL-[ACYL-CARRIER-PROTEIN] SYNTHASE"/>
    <property type="match status" value="1"/>
</dbReference>
<dbReference type="InterPro" id="IPR000794">
    <property type="entry name" value="Beta-ketoacyl_synthase"/>
</dbReference>
<dbReference type="UniPathway" id="UPA00094"/>
<name>A0A0F7JXI7_9GAMM</name>
<comment type="pathway">
    <text evidence="2">Lipid metabolism; fatty acid biosynthesis.</text>
</comment>
<evidence type="ECO:0000256" key="14">
    <source>
        <dbReference type="RuleBase" id="RU003694"/>
    </source>
</evidence>
<evidence type="ECO:0000256" key="1">
    <source>
        <dbReference type="ARBA" id="ARBA00004533"/>
    </source>
</evidence>
<dbReference type="Pfam" id="PF00109">
    <property type="entry name" value="ketoacyl-synt"/>
    <property type="match status" value="1"/>
</dbReference>
<proteinExistence type="inferred from homology"/>
<keyword evidence="17" id="KW-1185">Reference proteome</keyword>
<keyword evidence="8" id="KW-0812">Transmembrane</keyword>
<accession>A0A0F7JXI7</accession>
<sequence>MNDRVVVTGLGSVSALGLNTDQFWSALKEGRSGISSLQGFDDSGLKVALGAQANGFDPSSCFFARDLPILDRYSQFALMACQEALAQAGLDETALDGAAAVIGTGCGGKETDEATYDQLYRQGKSRAHPFTIPKGMPSAAASQVSMQLAITGPVFTVSSACSSANHAIAQAALLIRAGVVQVAVAGGTDAPFTYGLLKAWEALRVLSKDNCRPFSADRSGLVLGEGAGMVVLESEQHARSRGATMLARLAGSGMSSDAGHITDPSAAGAARAIQAALKDAAMDPQAVDYVNAHGTGTLANDRTETEAIHRVFGSHAARLMVSSTKSMHGHALGASGGLEFVATVLALRDGVIPPTINFTRPGEGCDLDYVPNTAREKRIQAAISNSFAFGGLNAVQVLQAV</sequence>
<comment type="function">
    <text evidence="11">Proposed to synthesize NOD factor fatty acyl chain. Involved in the synthesis of a highly unsaturated fatty acid moiety, which forms part of a lipo-oligosaccharide that is responsible for host specificity.</text>
</comment>
<evidence type="ECO:0000256" key="13">
    <source>
        <dbReference type="ARBA" id="ARBA00041756"/>
    </source>
</evidence>
<dbReference type="PANTHER" id="PTHR11712">
    <property type="entry name" value="POLYKETIDE SYNTHASE-RELATED"/>
    <property type="match status" value="1"/>
</dbReference>
<keyword evidence="7 14" id="KW-0808">Transferase</keyword>
<dbReference type="PROSITE" id="PS52004">
    <property type="entry name" value="KS3_2"/>
    <property type="match status" value="1"/>
</dbReference>
<dbReference type="Pfam" id="PF02801">
    <property type="entry name" value="Ketoacyl-synt_C"/>
    <property type="match status" value="1"/>
</dbReference>
<reference evidence="16 17" key="1">
    <citation type="journal article" date="2015" name="Genome Announc.">
        <title>Complete Genome Sequence of Sedimenticola thiotaurini Strain SIP-G1, a Polyphosphate- and Polyhydroxyalkanoate-Accumulating Sulfur-Oxidizing Gammaproteobacterium Isolated from Salt Marsh Sediments.</title>
        <authorList>
            <person name="Flood B.E."/>
            <person name="Jones D.S."/>
            <person name="Bailey J.V."/>
        </authorList>
    </citation>
    <scope>NUCLEOTIDE SEQUENCE [LARGE SCALE GENOMIC DNA]</scope>
    <source>
        <strain evidence="16 17">SIP-G1</strain>
    </source>
</reference>
<dbReference type="EMBL" id="CP011412">
    <property type="protein sequence ID" value="AKH19328.1"/>
    <property type="molecule type" value="Genomic_DNA"/>
</dbReference>
<keyword evidence="10" id="KW-0472">Membrane</keyword>
<keyword evidence="9" id="KW-1133">Transmembrane helix</keyword>
<dbReference type="KEGG" id="seds:AAY24_02050"/>
<comment type="similarity">
    <text evidence="3 14">Belongs to the thiolase-like superfamily. Beta-ketoacyl-ACP synthases family.</text>
</comment>
<evidence type="ECO:0000256" key="9">
    <source>
        <dbReference type="ARBA" id="ARBA00022989"/>
    </source>
</evidence>
<evidence type="ECO:0000256" key="8">
    <source>
        <dbReference type="ARBA" id="ARBA00022692"/>
    </source>
</evidence>
<dbReference type="InterPro" id="IPR020841">
    <property type="entry name" value="PKS_Beta-ketoAc_synthase_dom"/>
</dbReference>
<dbReference type="AlphaFoldDB" id="A0A0F7JXI7"/>
<evidence type="ECO:0000256" key="11">
    <source>
        <dbReference type="ARBA" id="ARBA00037576"/>
    </source>
</evidence>
<evidence type="ECO:0000256" key="10">
    <source>
        <dbReference type="ARBA" id="ARBA00023136"/>
    </source>
</evidence>
<keyword evidence="5" id="KW-1003">Cell membrane</keyword>
<dbReference type="InterPro" id="IPR014031">
    <property type="entry name" value="Ketoacyl_synth_C"/>
</dbReference>
<evidence type="ECO:0000256" key="5">
    <source>
        <dbReference type="ARBA" id="ARBA00022475"/>
    </source>
</evidence>
<evidence type="ECO:0000256" key="7">
    <source>
        <dbReference type="ARBA" id="ARBA00022679"/>
    </source>
</evidence>
<evidence type="ECO:0000313" key="16">
    <source>
        <dbReference type="EMBL" id="AKH19328.1"/>
    </source>
</evidence>
<organism evidence="16 17">
    <name type="scientific">Sedimenticola thiotaurini</name>
    <dbReference type="NCBI Taxonomy" id="1543721"/>
    <lineage>
        <taxon>Bacteria</taxon>
        <taxon>Pseudomonadati</taxon>
        <taxon>Pseudomonadota</taxon>
        <taxon>Gammaproteobacteria</taxon>
        <taxon>Chromatiales</taxon>
        <taxon>Sedimenticolaceae</taxon>
        <taxon>Sedimenticola</taxon>
    </lineage>
</organism>
<dbReference type="PROSITE" id="PS00098">
    <property type="entry name" value="THIOLASE_1"/>
    <property type="match status" value="1"/>
</dbReference>
<evidence type="ECO:0000256" key="3">
    <source>
        <dbReference type="ARBA" id="ARBA00008467"/>
    </source>
</evidence>
<evidence type="ECO:0000256" key="6">
    <source>
        <dbReference type="ARBA" id="ARBA00022519"/>
    </source>
</evidence>